<dbReference type="STRING" id="64969.SAMN02745127_00582"/>
<dbReference type="AlphaFoldDB" id="A0A1T4LY77"/>
<accession>A0A1T4LY77</accession>
<dbReference type="RefSeq" id="WP_078744193.1">
    <property type="nucleotide sequence ID" value="NZ_FUXG01000003.1"/>
</dbReference>
<evidence type="ECO:0000313" key="1">
    <source>
        <dbReference type="EMBL" id="OPX56313.1"/>
    </source>
</evidence>
<dbReference type="EMBL" id="MTSM01000004">
    <property type="protein sequence ID" value="OPX56313.1"/>
    <property type="molecule type" value="Genomic_DNA"/>
</dbReference>
<organism evidence="1 2">
    <name type="scientific">Oceanospirillum multiglobuliferum</name>
    <dbReference type="NCBI Taxonomy" id="64969"/>
    <lineage>
        <taxon>Bacteria</taxon>
        <taxon>Pseudomonadati</taxon>
        <taxon>Pseudomonadota</taxon>
        <taxon>Gammaproteobacteria</taxon>
        <taxon>Oceanospirillales</taxon>
        <taxon>Oceanospirillaceae</taxon>
        <taxon>Oceanospirillum</taxon>
    </lineage>
</organism>
<gene>
    <name evidence="1" type="ORF">BTE48_04910</name>
</gene>
<dbReference type="OrthoDB" id="7061897at2"/>
<protein>
    <submittedName>
        <fullName evidence="1">Uncharacterized protein</fullName>
    </submittedName>
</protein>
<sequence>MNEALRLHYLEQLGVTSWMPRLPLVGALPSEYVELELPIEPSLATHHGHHPQIQAQSQAVAQPKPIVGLSPETDQSVQAPSPIAAVLNRTTVGSASLIELAQEEKALSSRVPQRLRLGLVRLPEPAPLIIANITDEQWPEHQIMPLLASALRFMGLPENGWSMPFEWPFRSNTGSVSDEAFLMILHSLLTGARLQCQSHQPCWWFGDLPELIAQDHQLLNIQLHHPISVNQLLHNGQHKMALLQQLITLKNSVT</sequence>
<dbReference type="Proteomes" id="UP000191418">
    <property type="component" value="Unassembled WGS sequence"/>
</dbReference>
<name>A0A1T4LY77_9GAMM</name>
<evidence type="ECO:0000313" key="2">
    <source>
        <dbReference type="Proteomes" id="UP000191418"/>
    </source>
</evidence>
<comment type="caution">
    <text evidence="1">The sequence shown here is derived from an EMBL/GenBank/DDBJ whole genome shotgun (WGS) entry which is preliminary data.</text>
</comment>
<reference evidence="1 2" key="1">
    <citation type="submission" date="2017-01" db="EMBL/GenBank/DDBJ databases">
        <title>Genome Sequencing of a Marine Spirillum, Oceanospirillum multiglobuliferum ATCC 33336, from Japan.</title>
        <authorList>
            <person name="Carney J.G."/>
            <person name="Trachtenberg A.M."/>
            <person name="Rheaume B.A."/>
            <person name="Linnane J.D."/>
            <person name="Pitts N.L."/>
            <person name="Mykles D.L."/>
            <person name="Maclea K.S."/>
        </authorList>
    </citation>
    <scope>NUCLEOTIDE SEQUENCE [LARGE SCALE GENOMIC DNA]</scope>
    <source>
        <strain evidence="1 2">ATCC 33336</strain>
    </source>
</reference>
<proteinExistence type="predicted"/>
<keyword evidence="2" id="KW-1185">Reference proteome</keyword>